<dbReference type="EMBL" id="JBHTIU010000039">
    <property type="protein sequence ID" value="MFD0869888.1"/>
    <property type="molecule type" value="Genomic_DNA"/>
</dbReference>
<accession>A0ABW3D8U3</accession>
<evidence type="ECO:0000256" key="1">
    <source>
        <dbReference type="SAM" id="MobiDB-lite"/>
    </source>
</evidence>
<gene>
    <name evidence="2" type="ORF">ACFQ03_12070</name>
</gene>
<dbReference type="Proteomes" id="UP001597120">
    <property type="component" value="Unassembled WGS sequence"/>
</dbReference>
<evidence type="ECO:0000313" key="3">
    <source>
        <dbReference type="Proteomes" id="UP001597120"/>
    </source>
</evidence>
<evidence type="ECO:0000313" key="2">
    <source>
        <dbReference type="EMBL" id="MFD0869888.1"/>
    </source>
</evidence>
<keyword evidence="3" id="KW-1185">Reference proteome</keyword>
<comment type="caution">
    <text evidence="2">The sequence shown here is derived from an EMBL/GenBank/DDBJ whole genome shotgun (WGS) entry which is preliminary data.</text>
</comment>
<reference evidence="3" key="1">
    <citation type="journal article" date="2019" name="Int. J. Syst. Evol. Microbiol.">
        <title>The Global Catalogue of Microorganisms (GCM) 10K type strain sequencing project: providing services to taxonomists for standard genome sequencing and annotation.</title>
        <authorList>
            <consortium name="The Broad Institute Genomics Platform"/>
            <consortium name="The Broad Institute Genome Sequencing Center for Infectious Disease"/>
            <person name="Wu L."/>
            <person name="Ma J."/>
        </authorList>
    </citation>
    <scope>NUCLEOTIDE SEQUENCE [LARGE SCALE GENOMIC DNA]</scope>
    <source>
        <strain evidence="3">CCUG 57263</strain>
    </source>
</reference>
<name>A0ABW3D8U3_9BACL</name>
<feature type="region of interest" description="Disordered" evidence="1">
    <location>
        <begin position="1"/>
        <end position="23"/>
    </location>
</feature>
<sequence length="85" mass="10411">MKARDHGQEREREEGKHRDELFRRDMEVDSDVNEDRNRENLLDASFEAWYENIEYWVKQKDEMTRVPEENVFEAAEDMDAEEEQD</sequence>
<protein>
    <submittedName>
        <fullName evidence="2">Uncharacterized protein</fullName>
    </submittedName>
</protein>
<dbReference type="RefSeq" id="WP_379288351.1">
    <property type="nucleotide sequence ID" value="NZ_JBHTIU010000039.1"/>
</dbReference>
<proteinExistence type="predicted"/>
<organism evidence="2 3">
    <name type="scientific">Paenibacillus residui</name>
    <dbReference type="NCBI Taxonomy" id="629724"/>
    <lineage>
        <taxon>Bacteria</taxon>
        <taxon>Bacillati</taxon>
        <taxon>Bacillota</taxon>
        <taxon>Bacilli</taxon>
        <taxon>Bacillales</taxon>
        <taxon>Paenibacillaceae</taxon>
        <taxon>Paenibacillus</taxon>
    </lineage>
</organism>